<dbReference type="Gene3D" id="3.10.180.10">
    <property type="entry name" value="2,3-Dihydroxybiphenyl 1,2-Dioxygenase, domain 1"/>
    <property type="match status" value="1"/>
</dbReference>
<dbReference type="GO" id="GO:0051213">
    <property type="term" value="F:dioxygenase activity"/>
    <property type="evidence" value="ECO:0007669"/>
    <property type="project" value="UniProtKB-KW"/>
</dbReference>
<dbReference type="CDD" id="cd07262">
    <property type="entry name" value="VOC_like"/>
    <property type="match status" value="1"/>
</dbReference>
<dbReference type="RefSeq" id="WP_061939278.1">
    <property type="nucleotide sequence ID" value="NZ_CP013234.1"/>
</dbReference>
<feature type="domain" description="VOC" evidence="1">
    <location>
        <begin position="1"/>
        <end position="122"/>
    </location>
</feature>
<accession>A0A127Q2C4</accession>
<dbReference type="PATRIC" id="fig|279113.9.peg.1793"/>
<dbReference type="SUPFAM" id="SSF54593">
    <property type="entry name" value="Glyoxalase/Bleomycin resistance protein/Dihydroxybiphenyl dioxygenase"/>
    <property type="match status" value="1"/>
</dbReference>
<dbReference type="EMBL" id="CP013234">
    <property type="protein sequence ID" value="AMP04183.1"/>
    <property type="molecule type" value="Genomic_DNA"/>
</dbReference>
<name>A0A127Q2C4_9BURK</name>
<reference evidence="2 3" key="1">
    <citation type="submission" date="2015-11" db="EMBL/GenBank/DDBJ databases">
        <title>Exploring the genomic traits of fungus-feeding bacterial genus Collimonas.</title>
        <authorList>
            <person name="Song C."/>
            <person name="Schmidt R."/>
            <person name="de Jager V."/>
            <person name="Krzyzanowska D."/>
            <person name="Jongedijk E."/>
            <person name="Cankar K."/>
            <person name="Beekwilder J."/>
            <person name="van Veen A."/>
            <person name="de Boer W."/>
            <person name="van Veen J.A."/>
            <person name="Garbeva P."/>
        </authorList>
    </citation>
    <scope>NUCLEOTIDE SEQUENCE [LARGE SCALE GENOMIC DNA]</scope>
    <source>
        <strain evidence="2 3">Ter91</strain>
    </source>
</reference>
<dbReference type="AlphaFoldDB" id="A0A127Q2C4"/>
<sequence length="128" mass="13817">MIDHLSLGVSELDRSRQFYDATLGALGYRRLSADDSSLAYGAGKTTLWLSKTGHPVVVNEESGFHLSFSAMTPVHVDAFYRAALDNGGGDNGRPGLRDKYSAGYYAAFVLDPDGYHLEAHCELTGTGQ</sequence>
<dbReference type="Proteomes" id="UP000074561">
    <property type="component" value="Chromosome"/>
</dbReference>
<dbReference type="STRING" id="279113.CPter91_1810"/>
<dbReference type="InterPro" id="IPR029068">
    <property type="entry name" value="Glyas_Bleomycin-R_OHBP_Dase"/>
</dbReference>
<evidence type="ECO:0000313" key="2">
    <source>
        <dbReference type="EMBL" id="AMP04183.1"/>
    </source>
</evidence>
<dbReference type="PANTHER" id="PTHR35006">
    <property type="entry name" value="GLYOXALASE FAMILY PROTEIN (AFU_ORTHOLOGUE AFUA_5G14830)"/>
    <property type="match status" value="1"/>
</dbReference>
<dbReference type="Pfam" id="PF00903">
    <property type="entry name" value="Glyoxalase"/>
    <property type="match status" value="1"/>
</dbReference>
<evidence type="ECO:0000313" key="3">
    <source>
        <dbReference type="Proteomes" id="UP000074561"/>
    </source>
</evidence>
<protein>
    <submittedName>
        <fullName evidence="2">Glyoxalase/Bleomycin resistance /Dioxygenase superfamily protein</fullName>
    </submittedName>
</protein>
<gene>
    <name evidence="2" type="ORF">CPter91_1810</name>
</gene>
<dbReference type="InterPro" id="IPR004360">
    <property type="entry name" value="Glyas_Fos-R_dOase_dom"/>
</dbReference>
<dbReference type="InterPro" id="IPR037523">
    <property type="entry name" value="VOC_core"/>
</dbReference>
<organism evidence="2 3">
    <name type="scientific">Collimonas pratensis</name>
    <dbReference type="NCBI Taxonomy" id="279113"/>
    <lineage>
        <taxon>Bacteria</taxon>
        <taxon>Pseudomonadati</taxon>
        <taxon>Pseudomonadota</taxon>
        <taxon>Betaproteobacteria</taxon>
        <taxon>Burkholderiales</taxon>
        <taxon>Oxalobacteraceae</taxon>
        <taxon>Collimonas</taxon>
    </lineage>
</organism>
<keyword evidence="2" id="KW-0223">Dioxygenase</keyword>
<proteinExistence type="predicted"/>
<dbReference type="KEGG" id="cpra:CPter91_1810"/>
<dbReference type="OrthoDB" id="9800438at2"/>
<dbReference type="PROSITE" id="PS51819">
    <property type="entry name" value="VOC"/>
    <property type="match status" value="1"/>
</dbReference>
<keyword evidence="2" id="KW-0560">Oxidoreductase</keyword>
<dbReference type="PANTHER" id="PTHR35006:SF2">
    <property type="entry name" value="GLYOXALASE FAMILY PROTEIN (AFU_ORTHOLOGUE AFUA_5G14830)"/>
    <property type="match status" value="1"/>
</dbReference>
<evidence type="ECO:0000259" key="1">
    <source>
        <dbReference type="PROSITE" id="PS51819"/>
    </source>
</evidence>